<feature type="binding site" evidence="7">
    <location>
        <begin position="12"/>
        <end position="19"/>
    </location>
    <ligand>
        <name>NADP(+)</name>
        <dbReference type="ChEBI" id="CHEBI:58349"/>
    </ligand>
</feature>
<feature type="active site" description="Proton acceptor" evidence="7">
    <location>
        <position position="240"/>
    </location>
</feature>
<accession>A0A125W9K1</accession>
<evidence type="ECO:0000256" key="6">
    <source>
        <dbReference type="ARBA" id="ARBA00023277"/>
    </source>
</evidence>
<evidence type="ECO:0000313" key="10">
    <source>
        <dbReference type="EMBL" id="EFM84252.1"/>
    </source>
</evidence>
<dbReference type="EMBL" id="AEBR01000005">
    <property type="protein sequence ID" value="EFM84252.1"/>
    <property type="molecule type" value="Genomic_DNA"/>
</dbReference>
<dbReference type="InterPro" id="IPR019796">
    <property type="entry name" value="G6P_DH_AS"/>
</dbReference>
<dbReference type="Pfam" id="PF02781">
    <property type="entry name" value="G6PD_C"/>
    <property type="match status" value="1"/>
</dbReference>
<keyword evidence="5 7" id="KW-0560">Oxidoreductase</keyword>
<comment type="function">
    <text evidence="7">Catalyzes the oxidation of glucose 6-phosphate to 6-phosphogluconolactone.</text>
</comment>
<dbReference type="PIRSF" id="PIRSF000110">
    <property type="entry name" value="G6PD"/>
    <property type="match status" value="1"/>
</dbReference>
<comment type="caution">
    <text evidence="10">The sequence shown here is derived from an EMBL/GenBank/DDBJ whole genome shotgun (WGS) entry which is preliminary data.</text>
</comment>
<dbReference type="EC" id="1.1.1.49" evidence="7"/>
<dbReference type="SUPFAM" id="SSF55347">
    <property type="entry name" value="Glyceraldehyde-3-phosphate dehydrogenase-like, C-terminal domain"/>
    <property type="match status" value="1"/>
</dbReference>
<dbReference type="PANTHER" id="PTHR23429:SF0">
    <property type="entry name" value="GLUCOSE-6-PHOSPHATE 1-DEHYDROGENASE"/>
    <property type="match status" value="1"/>
</dbReference>
<evidence type="ECO:0000256" key="3">
    <source>
        <dbReference type="ARBA" id="ARBA00022526"/>
    </source>
</evidence>
<gene>
    <name evidence="7 10" type="primary">zwf</name>
    <name evidence="10" type="ORF">HMPREF9498_00228</name>
</gene>
<dbReference type="GO" id="GO:0006006">
    <property type="term" value="P:glucose metabolic process"/>
    <property type="evidence" value="ECO:0007669"/>
    <property type="project" value="UniProtKB-KW"/>
</dbReference>
<dbReference type="Gene3D" id="3.40.50.720">
    <property type="entry name" value="NAD(P)-binding Rossmann-like Domain"/>
    <property type="match status" value="1"/>
</dbReference>
<dbReference type="SMR" id="A0A125W9K1"/>
<dbReference type="SUPFAM" id="SSF51735">
    <property type="entry name" value="NAD(P)-binding Rossmann-fold domains"/>
    <property type="match status" value="1"/>
</dbReference>
<dbReference type="InterPro" id="IPR001282">
    <property type="entry name" value="G6P_DH"/>
</dbReference>
<evidence type="ECO:0000259" key="9">
    <source>
        <dbReference type="Pfam" id="PF02781"/>
    </source>
</evidence>
<dbReference type="NCBIfam" id="TIGR00871">
    <property type="entry name" value="zwf"/>
    <property type="match status" value="1"/>
</dbReference>
<dbReference type="GO" id="GO:0005829">
    <property type="term" value="C:cytosol"/>
    <property type="evidence" value="ECO:0007669"/>
    <property type="project" value="TreeGrafter"/>
</dbReference>
<reference evidence="10 11" key="1">
    <citation type="submission" date="2010-07" db="EMBL/GenBank/DDBJ databases">
        <authorList>
            <person name="Sid Ahmed O."/>
        </authorList>
    </citation>
    <scope>NUCLEOTIDE SEQUENCE [LARGE SCALE GENOMIC DNA]</scope>
    <source>
        <strain evidence="10 11">TX4248</strain>
    </source>
</reference>
<feature type="binding site" evidence="7">
    <location>
        <position position="340"/>
    </location>
    <ligand>
        <name>substrate</name>
    </ligand>
</feature>
<dbReference type="AlphaFoldDB" id="A0A125W9K1"/>
<dbReference type="UniPathway" id="UPA00115">
    <property type="reaction ID" value="UER00408"/>
</dbReference>
<feature type="binding site" evidence="7">
    <location>
        <position position="178"/>
    </location>
    <ligand>
        <name>substrate</name>
    </ligand>
</feature>
<dbReference type="GO" id="GO:0009051">
    <property type="term" value="P:pentose-phosphate shunt, oxidative branch"/>
    <property type="evidence" value="ECO:0007669"/>
    <property type="project" value="TreeGrafter"/>
</dbReference>
<evidence type="ECO:0000313" key="11">
    <source>
        <dbReference type="Proteomes" id="UP000004846"/>
    </source>
</evidence>
<dbReference type="HOGENOM" id="CLU_013524_5_1_9"/>
<dbReference type="GO" id="GO:0004345">
    <property type="term" value="F:glucose-6-phosphate dehydrogenase activity"/>
    <property type="evidence" value="ECO:0007669"/>
    <property type="project" value="UniProtKB-UniRule"/>
</dbReference>
<keyword evidence="6 7" id="KW-0119">Carbohydrate metabolism</keyword>
<dbReference type="Proteomes" id="UP000004846">
    <property type="component" value="Unassembled WGS sequence"/>
</dbReference>
<feature type="domain" description="Glucose-6-phosphate dehydrogenase NAD-binding" evidence="8">
    <location>
        <begin position="10"/>
        <end position="187"/>
    </location>
</feature>
<feature type="binding site" evidence="7">
    <location>
        <position position="46"/>
    </location>
    <ligand>
        <name>NADP(+)</name>
        <dbReference type="ChEBI" id="CHEBI:58349"/>
    </ligand>
</feature>
<proteinExistence type="inferred from homology"/>
<comment type="caution">
    <text evidence="7">Lacks conserved residue(s) required for the propagation of feature annotation.</text>
</comment>
<comment type="catalytic activity">
    <reaction evidence="7">
        <text>D-glucose 6-phosphate + NADP(+) = 6-phospho-D-glucono-1,5-lactone + NADPH + H(+)</text>
        <dbReference type="Rhea" id="RHEA:15841"/>
        <dbReference type="ChEBI" id="CHEBI:15378"/>
        <dbReference type="ChEBI" id="CHEBI:57783"/>
        <dbReference type="ChEBI" id="CHEBI:57955"/>
        <dbReference type="ChEBI" id="CHEBI:58349"/>
        <dbReference type="ChEBI" id="CHEBI:61548"/>
        <dbReference type="EC" id="1.1.1.49"/>
    </reaction>
</comment>
<dbReference type="Pfam" id="PF00479">
    <property type="entry name" value="G6PD_N"/>
    <property type="match status" value="1"/>
</dbReference>
<dbReference type="RefSeq" id="WP_002355906.1">
    <property type="nucleotide sequence ID" value="NZ_GL454411.1"/>
</dbReference>
<comment type="similarity">
    <text evidence="2 7">Belongs to the glucose-6-phosphate dehydrogenase family.</text>
</comment>
<evidence type="ECO:0000259" key="8">
    <source>
        <dbReference type="Pfam" id="PF00479"/>
    </source>
</evidence>
<dbReference type="InterPro" id="IPR022674">
    <property type="entry name" value="G6P_DH_NAD-bd"/>
</dbReference>
<keyword evidence="3 7" id="KW-0313">Glucose metabolism</keyword>
<evidence type="ECO:0000256" key="5">
    <source>
        <dbReference type="ARBA" id="ARBA00023002"/>
    </source>
</evidence>
<evidence type="ECO:0000256" key="2">
    <source>
        <dbReference type="ARBA" id="ARBA00009975"/>
    </source>
</evidence>
<feature type="binding site" evidence="7">
    <location>
        <position position="182"/>
    </location>
    <ligand>
        <name>substrate</name>
    </ligand>
</feature>
<organism evidence="10 11">
    <name type="scientific">Enterococcus faecalis TX4248</name>
    <dbReference type="NCBI Taxonomy" id="749495"/>
    <lineage>
        <taxon>Bacteria</taxon>
        <taxon>Bacillati</taxon>
        <taxon>Bacillota</taxon>
        <taxon>Bacilli</taxon>
        <taxon>Lactobacillales</taxon>
        <taxon>Enterococcaceae</taxon>
        <taxon>Enterococcus</taxon>
    </lineage>
</organism>
<dbReference type="Gene3D" id="3.30.360.10">
    <property type="entry name" value="Dihydrodipicolinate Reductase, domain 2"/>
    <property type="match status" value="1"/>
</dbReference>
<dbReference type="PRINTS" id="PR00079">
    <property type="entry name" value="G6PDHDRGNASE"/>
</dbReference>
<feature type="binding site" evidence="7">
    <location>
        <position position="235"/>
    </location>
    <ligand>
        <name>substrate</name>
    </ligand>
</feature>
<evidence type="ECO:0000256" key="4">
    <source>
        <dbReference type="ARBA" id="ARBA00022857"/>
    </source>
</evidence>
<keyword evidence="4 7" id="KW-0521">NADP</keyword>
<dbReference type="GO" id="GO:0050661">
    <property type="term" value="F:NADP binding"/>
    <property type="evidence" value="ECO:0007669"/>
    <property type="project" value="UniProtKB-UniRule"/>
</dbReference>
<comment type="pathway">
    <text evidence="1 7">Carbohydrate degradation; pentose phosphate pathway; D-ribulose 5-phosphate from D-glucose 6-phosphate (oxidative stage): step 1/3.</text>
</comment>
<evidence type="ECO:0000256" key="1">
    <source>
        <dbReference type="ARBA" id="ARBA00004937"/>
    </source>
</evidence>
<name>A0A125W9K1_ENTFL</name>
<feature type="binding site" evidence="7">
    <location>
        <position position="216"/>
    </location>
    <ligand>
        <name>substrate</name>
    </ligand>
</feature>
<dbReference type="PANTHER" id="PTHR23429">
    <property type="entry name" value="GLUCOSE-6-PHOSPHATE 1-DEHYDROGENASE G6PD"/>
    <property type="match status" value="1"/>
</dbReference>
<evidence type="ECO:0000256" key="7">
    <source>
        <dbReference type="HAMAP-Rule" id="MF_00966"/>
    </source>
</evidence>
<dbReference type="PROSITE" id="PS00069">
    <property type="entry name" value="G6P_DEHYDROGENASE"/>
    <property type="match status" value="1"/>
</dbReference>
<feature type="binding site" evidence="7">
    <location>
        <position position="148"/>
    </location>
    <ligand>
        <name>NADP(+)</name>
        <dbReference type="ChEBI" id="CHEBI:58349"/>
    </ligand>
</feature>
<sequence>MNEKVALFTIFGGTGDLAKRKLYPSLFRLYKKGLLAERFAVIGTARREWTDEYYREIVRETIQDLNPTAEEATEFSSHFYYQSHNVNDTEHYNTLKELSDRLNEQYHLEGNHVYYLAMAPQFFGTIVNHLKSQHIISEEGFDRLIIEKPFGSDYESAYELNEEIRAAFPEQDIFRIDHYLGKEMIQNISAIRFANNIFESQWNNRYIDNVQITFAESLGVEDRGGYYDHSGALKDMVQNHILQVVALLSMEPPVAFSEKEIRTEKVKALRAIRLYSEEEALQNFVRGQYGEGQLADQTFAAYRDEPNVAETSSTETFVAGKFLIDNFRWSGVPFYVRTGKRLTEKGTRINIVFKQVPINVFKDDTCEECDKTDLPPNVLTIYIQPTEGFSLTLNGKEIGQGFNTTPVKLDFRQSAEMTENSPEAYEKLLLDCLNGDSTNFSHWDEVAQSWRIVDIIRHAWDKTDVSFPNYAAGTMGPQAAFDLLEKDGFTWEWQPDNWYRDRGQLDQ</sequence>
<dbReference type="GeneID" id="60893391"/>
<dbReference type="InterPro" id="IPR022675">
    <property type="entry name" value="G6P_DH_C"/>
</dbReference>
<dbReference type="HAMAP" id="MF_00966">
    <property type="entry name" value="G6PD"/>
    <property type="match status" value="1"/>
</dbReference>
<feature type="binding site" evidence="7">
    <location>
        <position position="345"/>
    </location>
    <ligand>
        <name>substrate</name>
    </ligand>
</feature>
<protein>
    <recommendedName>
        <fullName evidence="7">Glucose-6-phosphate 1-dehydrogenase</fullName>
        <shortName evidence="7">G6PD</shortName>
        <ecNumber evidence="7">1.1.1.49</ecNumber>
    </recommendedName>
</protein>
<dbReference type="InterPro" id="IPR036291">
    <property type="entry name" value="NAD(P)-bd_dom_sf"/>
</dbReference>
<feature type="domain" description="Glucose-6-phosphate dehydrogenase C-terminal" evidence="9">
    <location>
        <begin position="190"/>
        <end position="492"/>
    </location>
</feature>